<feature type="transmembrane region" description="Helical" evidence="7">
    <location>
        <begin position="81"/>
        <end position="102"/>
    </location>
</feature>
<dbReference type="AlphaFoldDB" id="A0A0B7GQU3"/>
<dbReference type="RefSeq" id="WP_072074592.1">
    <property type="nucleotide sequence ID" value="NZ_CDMW01000001.1"/>
</dbReference>
<comment type="subcellular location">
    <subcellularLocation>
        <location evidence="1">Cell membrane</location>
        <topology evidence="1">Multi-pass membrane protein</topology>
    </subcellularLocation>
</comment>
<keyword evidence="6 7" id="KW-0472">Membrane</keyword>
<dbReference type="EMBL" id="CDMW01000001">
    <property type="protein sequence ID" value="CEL91140.1"/>
    <property type="molecule type" value="Genomic_DNA"/>
</dbReference>
<evidence type="ECO:0000313" key="8">
    <source>
        <dbReference type="EMBL" id="CEL91140.1"/>
    </source>
</evidence>
<feature type="transmembrane region" description="Helical" evidence="7">
    <location>
        <begin position="304"/>
        <end position="337"/>
    </location>
</feature>
<feature type="transmembrane region" description="Helical" evidence="7">
    <location>
        <begin position="349"/>
        <end position="376"/>
    </location>
</feature>
<name>A0A0B7GQU3_STRSA</name>
<accession>A0A0B7GQU3</accession>
<dbReference type="PANTHER" id="PTHR42865">
    <property type="entry name" value="PROTON/GLUTAMATE-ASPARTATE SYMPORTER"/>
    <property type="match status" value="1"/>
</dbReference>
<reference evidence="8 9" key="1">
    <citation type="submission" date="2015-01" db="EMBL/GenBank/DDBJ databases">
        <authorList>
            <person name="Pelicic Vladimir"/>
        </authorList>
    </citation>
    <scope>NUCLEOTIDE SEQUENCE [LARGE SCALE GENOMIC DNA]</scope>
    <source>
        <strain evidence="8 9">2908</strain>
    </source>
</reference>
<feature type="transmembrane region" description="Helical" evidence="7">
    <location>
        <begin position="255"/>
        <end position="275"/>
    </location>
</feature>
<organism evidence="8 9">
    <name type="scientific">Streptococcus sanguinis</name>
    <dbReference type="NCBI Taxonomy" id="1305"/>
    <lineage>
        <taxon>Bacteria</taxon>
        <taxon>Bacillati</taxon>
        <taxon>Bacillota</taxon>
        <taxon>Bacilli</taxon>
        <taxon>Lactobacillales</taxon>
        <taxon>Streptococcaceae</taxon>
        <taxon>Streptococcus</taxon>
    </lineage>
</organism>
<evidence type="ECO:0000256" key="4">
    <source>
        <dbReference type="ARBA" id="ARBA00022692"/>
    </source>
</evidence>
<dbReference type="SUPFAM" id="SSF118215">
    <property type="entry name" value="Proton glutamate symport protein"/>
    <property type="match status" value="1"/>
</dbReference>
<evidence type="ECO:0000256" key="6">
    <source>
        <dbReference type="ARBA" id="ARBA00023136"/>
    </source>
</evidence>
<dbReference type="Proteomes" id="UP000183504">
    <property type="component" value="Unassembled WGS sequence"/>
</dbReference>
<dbReference type="GO" id="GO:0006835">
    <property type="term" value="P:dicarboxylic acid transport"/>
    <property type="evidence" value="ECO:0007669"/>
    <property type="project" value="TreeGrafter"/>
</dbReference>
<dbReference type="InterPro" id="IPR001991">
    <property type="entry name" value="Na-dicarboxylate_symporter"/>
</dbReference>
<feature type="transmembrane region" description="Helical" evidence="7">
    <location>
        <begin position="182"/>
        <end position="202"/>
    </location>
</feature>
<dbReference type="GO" id="GO:0005886">
    <property type="term" value="C:plasma membrane"/>
    <property type="evidence" value="ECO:0007669"/>
    <property type="project" value="UniProtKB-SubCell"/>
</dbReference>
<protein>
    <submittedName>
        <fullName evidence="8">Proton/sodium-glutamate symport protein</fullName>
    </submittedName>
</protein>
<keyword evidence="4 7" id="KW-0812">Transmembrane</keyword>
<dbReference type="Gene3D" id="1.10.3860.10">
    <property type="entry name" value="Sodium:dicarboxylate symporter"/>
    <property type="match status" value="1"/>
</dbReference>
<dbReference type="PRINTS" id="PR00173">
    <property type="entry name" value="EDTRNSPORT"/>
</dbReference>
<evidence type="ECO:0000313" key="9">
    <source>
        <dbReference type="Proteomes" id="UP000183504"/>
    </source>
</evidence>
<feature type="transmembrane region" description="Helical" evidence="7">
    <location>
        <begin position="12"/>
        <end position="31"/>
    </location>
</feature>
<gene>
    <name evidence="8" type="primary">gltT</name>
    <name evidence="8" type="ORF">SSV_1862</name>
</gene>
<evidence type="ECO:0000256" key="2">
    <source>
        <dbReference type="ARBA" id="ARBA00022448"/>
    </source>
</evidence>
<dbReference type="Pfam" id="PF00375">
    <property type="entry name" value="SDF"/>
    <property type="match status" value="1"/>
</dbReference>
<proteinExistence type="predicted"/>
<keyword evidence="2" id="KW-0813">Transport</keyword>
<evidence type="ECO:0000256" key="1">
    <source>
        <dbReference type="ARBA" id="ARBA00004651"/>
    </source>
</evidence>
<dbReference type="InterPro" id="IPR036458">
    <property type="entry name" value="Na:dicarbo_symporter_sf"/>
</dbReference>
<dbReference type="PANTHER" id="PTHR42865:SF7">
    <property type="entry name" value="PROTON_GLUTAMATE-ASPARTATE SYMPORTER"/>
    <property type="match status" value="1"/>
</dbReference>
<sequence>MKIVSLWSKVSLGLQLLIALILGILVALIWPQFSAFYQFLGQAFISLINMVIIPLVFPVVVVAVAGVIGKKSFGKLLSKSLLYFFAVTTAITFIFVFAAYYLGFGQGVNIGQAGASIDGIAKSIQLDEFFLSFIPSNIIKSLSEGALLPIIVFALFLGFGLGSLKEEKTQKAVELLQIWIEAIYKIVGVIVKLSPIGIFGFIAKDVATTGVDKLIGLGQFVAGTYLAYAVLALVIFPLLAFAFRIPYLTSLQRIWSLLTLAFVSGSSSVVLPPLLKDLKKQGYDEHVIDLVVPLGYTFNLEGAAVYFSVATIFIAHAYGIAFSVSGLFFTVLLLTLIGKTAATVPSGAIVVLLAAAPQLGLPVEGVALIFAVDFFVNAGRTALNVLGQVLAVSVIEKTEGNVVEESKSSKLAVRYS</sequence>
<keyword evidence="5 7" id="KW-1133">Transmembrane helix</keyword>
<keyword evidence="3" id="KW-1003">Cell membrane</keyword>
<evidence type="ECO:0000256" key="3">
    <source>
        <dbReference type="ARBA" id="ARBA00022475"/>
    </source>
</evidence>
<dbReference type="GO" id="GO:0015293">
    <property type="term" value="F:symporter activity"/>
    <property type="evidence" value="ECO:0007669"/>
    <property type="project" value="UniProtKB-KW"/>
</dbReference>
<evidence type="ECO:0000256" key="5">
    <source>
        <dbReference type="ARBA" id="ARBA00022989"/>
    </source>
</evidence>
<evidence type="ECO:0000256" key="7">
    <source>
        <dbReference type="SAM" id="Phobius"/>
    </source>
</evidence>
<feature type="transmembrane region" description="Helical" evidence="7">
    <location>
        <begin position="145"/>
        <end position="162"/>
    </location>
</feature>
<feature type="transmembrane region" description="Helical" evidence="7">
    <location>
        <begin position="222"/>
        <end position="243"/>
    </location>
</feature>
<feature type="transmembrane region" description="Helical" evidence="7">
    <location>
        <begin position="43"/>
        <end position="69"/>
    </location>
</feature>